<evidence type="ECO:0000313" key="8">
    <source>
        <dbReference type="Proteomes" id="UP000286947"/>
    </source>
</evidence>
<reference evidence="7 8" key="1">
    <citation type="submission" date="2018-01" db="EMBL/GenBank/DDBJ databases">
        <title>Saezia sanguinis gen. nov., sp. nov., in the order Burkholderiales isolated from human blood.</title>
        <authorList>
            <person name="Medina-Pascual M.J."/>
            <person name="Valdezate S."/>
            <person name="Monzon S."/>
            <person name="Cuesta I."/>
            <person name="Carrasco G."/>
            <person name="Villalon P."/>
            <person name="Saez-Nieto J.A."/>
        </authorList>
    </citation>
    <scope>NUCLEOTIDE SEQUENCE [LARGE SCALE GENOMIC DNA]</scope>
    <source>
        <strain evidence="7 8">CNM695-12</strain>
    </source>
</reference>
<dbReference type="InterPro" id="IPR007485">
    <property type="entry name" value="LPS_assembly_LptE"/>
</dbReference>
<keyword evidence="5 6" id="KW-0449">Lipoprotein</keyword>
<evidence type="ECO:0000256" key="6">
    <source>
        <dbReference type="HAMAP-Rule" id="MF_01186"/>
    </source>
</evidence>
<organism evidence="7 8">
    <name type="scientific">Saezia sanguinis</name>
    <dbReference type="NCBI Taxonomy" id="1965230"/>
    <lineage>
        <taxon>Bacteria</taxon>
        <taxon>Pseudomonadati</taxon>
        <taxon>Pseudomonadota</taxon>
        <taxon>Betaproteobacteria</taxon>
        <taxon>Burkholderiales</taxon>
        <taxon>Saeziaceae</taxon>
        <taxon>Saezia</taxon>
    </lineage>
</organism>
<dbReference type="Pfam" id="PF04390">
    <property type="entry name" value="LptE"/>
    <property type="match status" value="1"/>
</dbReference>
<dbReference type="PANTHER" id="PTHR38098:SF1">
    <property type="entry name" value="LPS-ASSEMBLY LIPOPROTEIN LPTE"/>
    <property type="match status" value="1"/>
</dbReference>
<dbReference type="RefSeq" id="WP_126978805.1">
    <property type="nucleotide sequence ID" value="NZ_PQSP01000002.1"/>
</dbReference>
<evidence type="ECO:0000313" key="7">
    <source>
        <dbReference type="EMBL" id="RUS67049.1"/>
    </source>
</evidence>
<dbReference type="Gene3D" id="3.30.160.150">
    <property type="entry name" value="Lipoprotein like domain"/>
    <property type="match status" value="1"/>
</dbReference>
<keyword evidence="8" id="KW-1185">Reference proteome</keyword>
<keyword evidence="2 6" id="KW-0472">Membrane</keyword>
<comment type="subunit">
    <text evidence="6">Component of the lipopolysaccharide transport and assembly complex. Interacts with LptD.</text>
</comment>
<accession>A0A433SE63</accession>
<evidence type="ECO:0000256" key="3">
    <source>
        <dbReference type="ARBA" id="ARBA00023139"/>
    </source>
</evidence>
<gene>
    <name evidence="6 7" type="primary">lptE</name>
    <name evidence="7" type="ORF">CUZ56_00987</name>
</gene>
<name>A0A433SE63_9BURK</name>
<dbReference type="EMBL" id="PQSP01000002">
    <property type="protein sequence ID" value="RUS67049.1"/>
    <property type="molecule type" value="Genomic_DNA"/>
</dbReference>
<comment type="subcellular location">
    <subcellularLocation>
        <location evidence="6">Cell outer membrane</location>
        <topology evidence="6">Lipid-anchor</topology>
    </subcellularLocation>
</comment>
<sequence>MQKQNRRYFLGGLAGAVAMLGGCGFQLRQAPEFHFQRLWLGGTSEVLVFLRRELARVSSVKIVSNPAEAEVLLEIMSDVRRDFAVGQTPYGEVREIQMRSTLTFRLWAQGQDPLATEDELEQYREYSYSETQALAKGDEQDLLFRDMSQSMAQLLLWRLASMRP</sequence>
<protein>
    <recommendedName>
        <fullName evidence="6">LPS-assembly lipoprotein LptE</fullName>
    </recommendedName>
</protein>
<keyword evidence="1 6" id="KW-0732">Signal</keyword>
<comment type="similarity">
    <text evidence="6">Belongs to the LptE lipoprotein family.</text>
</comment>
<dbReference type="GO" id="GO:1990351">
    <property type="term" value="C:transporter complex"/>
    <property type="evidence" value="ECO:0007669"/>
    <property type="project" value="TreeGrafter"/>
</dbReference>
<dbReference type="GO" id="GO:0043165">
    <property type="term" value="P:Gram-negative-bacterium-type cell outer membrane assembly"/>
    <property type="evidence" value="ECO:0007669"/>
    <property type="project" value="UniProtKB-UniRule"/>
</dbReference>
<evidence type="ECO:0000256" key="5">
    <source>
        <dbReference type="ARBA" id="ARBA00023288"/>
    </source>
</evidence>
<dbReference type="HAMAP" id="MF_01186">
    <property type="entry name" value="LPS_assembly_LptE"/>
    <property type="match status" value="1"/>
</dbReference>
<dbReference type="PANTHER" id="PTHR38098">
    <property type="entry name" value="LPS-ASSEMBLY LIPOPROTEIN LPTE"/>
    <property type="match status" value="1"/>
</dbReference>
<comment type="caution">
    <text evidence="7">The sequence shown here is derived from an EMBL/GenBank/DDBJ whole genome shotgun (WGS) entry which is preliminary data.</text>
</comment>
<dbReference type="GO" id="GO:0009279">
    <property type="term" value="C:cell outer membrane"/>
    <property type="evidence" value="ECO:0007669"/>
    <property type="project" value="UniProtKB-SubCell"/>
</dbReference>
<dbReference type="AlphaFoldDB" id="A0A433SE63"/>
<dbReference type="GO" id="GO:0001530">
    <property type="term" value="F:lipopolysaccharide binding"/>
    <property type="evidence" value="ECO:0007669"/>
    <property type="project" value="TreeGrafter"/>
</dbReference>
<keyword evidence="4 6" id="KW-0998">Cell outer membrane</keyword>
<dbReference type="Proteomes" id="UP000286947">
    <property type="component" value="Unassembled WGS sequence"/>
</dbReference>
<dbReference type="PROSITE" id="PS51257">
    <property type="entry name" value="PROKAR_LIPOPROTEIN"/>
    <property type="match status" value="1"/>
</dbReference>
<proteinExistence type="inferred from homology"/>
<evidence type="ECO:0000256" key="1">
    <source>
        <dbReference type="ARBA" id="ARBA00022729"/>
    </source>
</evidence>
<keyword evidence="3 6" id="KW-0564">Palmitate</keyword>
<evidence type="ECO:0000256" key="2">
    <source>
        <dbReference type="ARBA" id="ARBA00023136"/>
    </source>
</evidence>
<evidence type="ECO:0000256" key="4">
    <source>
        <dbReference type="ARBA" id="ARBA00023237"/>
    </source>
</evidence>
<comment type="function">
    <text evidence="6">Together with LptD, is involved in the assembly of lipopolysaccharide (LPS) at the surface of the outer membrane. Required for the proper assembly of LptD. Binds LPS and may serve as the LPS recognition site at the outer membrane.</text>
</comment>
<dbReference type="GO" id="GO:0015920">
    <property type="term" value="P:lipopolysaccharide transport"/>
    <property type="evidence" value="ECO:0007669"/>
    <property type="project" value="TreeGrafter"/>
</dbReference>
<dbReference type="OrthoDB" id="5298094at2"/>